<sequence length="129" mass="14774">MSTGAHIGFLSSCCLYPTLPLPPAIFMQSLLRRPPAVGEWPFISIERLKRKQQPRERRGSWKAVKETFGGNFSPNWFNPFSGPYHPALRDEGWVRQVASSDNMETTTEEQSEEQSEERKDEDSVEVTDE</sequence>
<name>S7Q3K9_MYOBR</name>
<organism evidence="2 3">
    <name type="scientific">Myotis brandtii</name>
    <name type="common">Brandt's bat</name>
    <dbReference type="NCBI Taxonomy" id="109478"/>
    <lineage>
        <taxon>Eukaryota</taxon>
        <taxon>Metazoa</taxon>
        <taxon>Chordata</taxon>
        <taxon>Craniata</taxon>
        <taxon>Vertebrata</taxon>
        <taxon>Euteleostomi</taxon>
        <taxon>Mammalia</taxon>
        <taxon>Eutheria</taxon>
        <taxon>Laurasiatheria</taxon>
        <taxon>Chiroptera</taxon>
        <taxon>Yangochiroptera</taxon>
        <taxon>Vespertilionidae</taxon>
        <taxon>Myotis</taxon>
    </lineage>
</organism>
<dbReference type="EMBL" id="KE164431">
    <property type="protein sequence ID" value="EPQ17943.1"/>
    <property type="molecule type" value="Genomic_DNA"/>
</dbReference>
<keyword evidence="3" id="KW-1185">Reference proteome</keyword>
<feature type="compositionally biased region" description="Acidic residues" evidence="1">
    <location>
        <begin position="106"/>
        <end position="115"/>
    </location>
</feature>
<reference evidence="2 3" key="1">
    <citation type="journal article" date="2013" name="Nat. Commun.">
        <title>Genome analysis reveals insights into physiology and longevity of the Brandt's bat Myotis brandtii.</title>
        <authorList>
            <person name="Seim I."/>
            <person name="Fang X."/>
            <person name="Xiong Z."/>
            <person name="Lobanov A.V."/>
            <person name="Huang Z."/>
            <person name="Ma S."/>
            <person name="Feng Y."/>
            <person name="Turanov A.A."/>
            <person name="Zhu Y."/>
            <person name="Lenz T.L."/>
            <person name="Gerashchenko M.V."/>
            <person name="Fan D."/>
            <person name="Hee Yim S."/>
            <person name="Yao X."/>
            <person name="Jordan D."/>
            <person name="Xiong Y."/>
            <person name="Ma Y."/>
            <person name="Lyapunov A.N."/>
            <person name="Chen G."/>
            <person name="Kulakova O.I."/>
            <person name="Sun Y."/>
            <person name="Lee S.G."/>
            <person name="Bronson R.T."/>
            <person name="Moskalev A.A."/>
            <person name="Sunyaev S.R."/>
            <person name="Zhang G."/>
            <person name="Krogh A."/>
            <person name="Wang J."/>
            <person name="Gladyshev V.N."/>
        </authorList>
    </citation>
    <scope>NUCLEOTIDE SEQUENCE [LARGE SCALE GENOMIC DNA]</scope>
</reference>
<accession>S7Q3K9</accession>
<gene>
    <name evidence="2" type="ORF">D623_10014221</name>
</gene>
<evidence type="ECO:0000313" key="2">
    <source>
        <dbReference type="EMBL" id="EPQ17943.1"/>
    </source>
</evidence>
<dbReference type="AlphaFoldDB" id="S7Q3K9"/>
<dbReference type="Proteomes" id="UP000052978">
    <property type="component" value="Unassembled WGS sequence"/>
</dbReference>
<protein>
    <submittedName>
        <fullName evidence="2">Uncharacterized protein</fullName>
    </submittedName>
</protein>
<evidence type="ECO:0000313" key="3">
    <source>
        <dbReference type="Proteomes" id="UP000052978"/>
    </source>
</evidence>
<proteinExistence type="predicted"/>
<dbReference type="eggNOG" id="KOG1311">
    <property type="taxonomic scope" value="Eukaryota"/>
</dbReference>
<evidence type="ECO:0000256" key="1">
    <source>
        <dbReference type="SAM" id="MobiDB-lite"/>
    </source>
</evidence>
<feature type="region of interest" description="Disordered" evidence="1">
    <location>
        <begin position="92"/>
        <end position="129"/>
    </location>
</feature>